<organism evidence="1 2">
    <name type="scientific">Coptis chinensis</name>
    <dbReference type="NCBI Taxonomy" id="261450"/>
    <lineage>
        <taxon>Eukaryota</taxon>
        <taxon>Viridiplantae</taxon>
        <taxon>Streptophyta</taxon>
        <taxon>Embryophyta</taxon>
        <taxon>Tracheophyta</taxon>
        <taxon>Spermatophyta</taxon>
        <taxon>Magnoliopsida</taxon>
        <taxon>Ranunculales</taxon>
        <taxon>Ranunculaceae</taxon>
        <taxon>Coptidoideae</taxon>
        <taxon>Coptis</taxon>
    </lineage>
</organism>
<gene>
    <name evidence="1" type="ORF">IFM89_012917</name>
</gene>
<protein>
    <submittedName>
        <fullName evidence="1">Uncharacterized protein</fullName>
    </submittedName>
</protein>
<dbReference type="OrthoDB" id="1888602at2759"/>
<reference evidence="1 2" key="1">
    <citation type="submission" date="2020-10" db="EMBL/GenBank/DDBJ databases">
        <title>The Coptis chinensis genome and diversification of protoberbering-type alkaloids.</title>
        <authorList>
            <person name="Wang B."/>
            <person name="Shu S."/>
            <person name="Song C."/>
            <person name="Liu Y."/>
        </authorList>
    </citation>
    <scope>NUCLEOTIDE SEQUENCE [LARGE SCALE GENOMIC DNA]</scope>
    <source>
        <strain evidence="1">HL-2020</strain>
        <tissue evidence="1">Leaf</tissue>
    </source>
</reference>
<evidence type="ECO:0000313" key="1">
    <source>
        <dbReference type="EMBL" id="KAF9596718.1"/>
    </source>
</evidence>
<dbReference type="EMBL" id="JADFTS010000007">
    <property type="protein sequence ID" value="KAF9596718.1"/>
    <property type="molecule type" value="Genomic_DNA"/>
</dbReference>
<dbReference type="PANTHER" id="PTHR31973">
    <property type="entry name" value="POLYPROTEIN, PUTATIVE-RELATED"/>
    <property type="match status" value="1"/>
</dbReference>
<evidence type="ECO:0000313" key="2">
    <source>
        <dbReference type="Proteomes" id="UP000631114"/>
    </source>
</evidence>
<dbReference type="Proteomes" id="UP000631114">
    <property type="component" value="Unassembled WGS sequence"/>
</dbReference>
<dbReference type="PANTHER" id="PTHR31973:SF187">
    <property type="entry name" value="MUTATOR TRANSPOSASE MUDRA PROTEIN"/>
    <property type="match status" value="1"/>
</dbReference>
<accession>A0A835HEL6</accession>
<sequence>MHTFILRKCHDEHTCEADEKNKNSQAKALLVAKVFLDKMRDHPNYRPNDIVKEVFNKYGVSISYWTDWKSRWLMLEAIHGNYEKGYRLVPELCRQILKRNPGNIVKHFVSDGTKSFIGVVVAFKSSIDRWLNGCRPIVGLDGCFLKGKYGGCC</sequence>
<dbReference type="AlphaFoldDB" id="A0A835HEL6"/>
<proteinExistence type="predicted"/>
<name>A0A835HEL6_9MAGN</name>
<comment type="caution">
    <text evidence="1">The sequence shown here is derived from an EMBL/GenBank/DDBJ whole genome shotgun (WGS) entry which is preliminary data.</text>
</comment>
<keyword evidence="2" id="KW-1185">Reference proteome</keyword>